<accession>A0A1H9SEE7</accession>
<protein>
    <recommendedName>
        <fullName evidence="5">TonB-dependent Receptor Plug Domain</fullName>
    </recommendedName>
</protein>
<keyword evidence="2" id="KW-0732">Signal</keyword>
<evidence type="ECO:0000256" key="1">
    <source>
        <dbReference type="SAM" id="MobiDB-lite"/>
    </source>
</evidence>
<feature type="compositionally biased region" description="Basic and acidic residues" evidence="1">
    <location>
        <begin position="262"/>
        <end position="278"/>
    </location>
</feature>
<evidence type="ECO:0008006" key="5">
    <source>
        <dbReference type="Google" id="ProtNLM"/>
    </source>
</evidence>
<dbReference type="SUPFAM" id="SSF56935">
    <property type="entry name" value="Porins"/>
    <property type="match status" value="1"/>
</dbReference>
<feature type="signal peptide" evidence="2">
    <location>
        <begin position="1"/>
        <end position="24"/>
    </location>
</feature>
<organism evidence="3 4">
    <name type="scientific">Azotobacter beijerinckii</name>
    <dbReference type="NCBI Taxonomy" id="170623"/>
    <lineage>
        <taxon>Bacteria</taxon>
        <taxon>Pseudomonadati</taxon>
        <taxon>Pseudomonadota</taxon>
        <taxon>Gammaproteobacteria</taxon>
        <taxon>Pseudomonadales</taxon>
        <taxon>Pseudomonadaceae</taxon>
        <taxon>Azotobacter</taxon>
    </lineage>
</organism>
<evidence type="ECO:0000313" key="4">
    <source>
        <dbReference type="Proteomes" id="UP000199267"/>
    </source>
</evidence>
<gene>
    <name evidence="3" type="ORF">SAMN04244573_04415</name>
</gene>
<dbReference type="Proteomes" id="UP000199267">
    <property type="component" value="Unassembled WGS sequence"/>
</dbReference>
<name>A0A1H9SEE7_9GAMM</name>
<sequence>MIQMKAPCLLLAPILLLPDGSVRAGTEVQLSPLQVEGDQDEAAGDPVGAFIPAYQRFALPRSVAAVQTLERADIEALRPRDVSDLIEGSLGMSIGRQGARVLGDLPVEMIDSVRFLRDASVITISPLMDFGSANAGSPNQGFILIETRKSGPGKDGGELKTSYASYDTRKTLGFLGDSWLDGRLTLGGGYQRSESNGKPNWNMAYAADTWLANAGWKDEQLIASGLLLPEQGLTGDPAGRRHLHRQYPLPGQRPHARRRARQEHLEIRADGHPGHRGEPGPAVERLPHHRPHLRLDRGQGHPLRLHHHH</sequence>
<feature type="chain" id="PRO_5011709442" description="TonB-dependent Receptor Plug Domain" evidence="2">
    <location>
        <begin position="25"/>
        <end position="309"/>
    </location>
</feature>
<dbReference type="RefSeq" id="WP_244158968.1">
    <property type="nucleotide sequence ID" value="NZ_FOFJ01000100.1"/>
</dbReference>
<evidence type="ECO:0000313" key="3">
    <source>
        <dbReference type="EMBL" id="SER83347.1"/>
    </source>
</evidence>
<dbReference type="AlphaFoldDB" id="A0A1H9SEE7"/>
<proteinExistence type="predicted"/>
<evidence type="ECO:0000256" key="2">
    <source>
        <dbReference type="SAM" id="SignalP"/>
    </source>
</evidence>
<dbReference type="EMBL" id="FOFJ01000100">
    <property type="protein sequence ID" value="SER83347.1"/>
    <property type="molecule type" value="Genomic_DNA"/>
</dbReference>
<feature type="region of interest" description="Disordered" evidence="1">
    <location>
        <begin position="233"/>
        <end position="309"/>
    </location>
</feature>
<reference evidence="3 4" key="1">
    <citation type="submission" date="2016-10" db="EMBL/GenBank/DDBJ databases">
        <authorList>
            <person name="de Groot N.N."/>
        </authorList>
    </citation>
    <scope>NUCLEOTIDE SEQUENCE [LARGE SCALE GENOMIC DNA]</scope>
    <source>
        <strain evidence="3 4">DSM 378</strain>
    </source>
</reference>